<accession>A0AAF0FJC7</accession>
<reference evidence="1" key="1">
    <citation type="submission" date="2023-02" db="EMBL/GenBank/DDBJ databases">
        <authorList>
            <person name="Rihtman B."/>
        </authorList>
    </citation>
    <scope>NUCLEOTIDE SEQUENCE</scope>
</reference>
<evidence type="ECO:0000313" key="2">
    <source>
        <dbReference type="Proteomes" id="UP001218881"/>
    </source>
</evidence>
<gene>
    <name evidence="1" type="ORF">ParaKuw1_00048</name>
</gene>
<sequence length="71" mass="8155">MTDATHYDTDHLSDDEIKAVASEVFKHYLAVMRGDADINDMLYADPEELADEYAFWMKAYEARLGYSPDCL</sequence>
<dbReference type="EMBL" id="OQ376857">
    <property type="protein sequence ID" value="WFG40881.1"/>
    <property type="molecule type" value="Genomic_DNA"/>
</dbReference>
<protein>
    <submittedName>
        <fullName evidence="1">Uncharacterized protein</fullName>
    </submittedName>
</protein>
<proteinExistence type="predicted"/>
<evidence type="ECO:0000313" key="1">
    <source>
        <dbReference type="EMBL" id="WFG40881.1"/>
    </source>
</evidence>
<organism evidence="1 2">
    <name type="scientific">Paracoccus phage ParKuw1</name>
    <dbReference type="NCBI Taxonomy" id="3032415"/>
    <lineage>
        <taxon>Viruses</taxon>
        <taxon>Duplodnaviria</taxon>
        <taxon>Heunggongvirae</taxon>
        <taxon>Uroviricota</taxon>
        <taxon>Caudoviricetes</taxon>
        <taxon>Autographivirales</taxon>
        <taxon>Autographivirales incertae sedis</taxon>
        <taxon>Kuwvirus</taxon>
        <taxon>Kuwvirus ParKuw1</taxon>
    </lineage>
</organism>
<keyword evidence="2" id="KW-1185">Reference proteome</keyword>
<name>A0AAF0FJC7_9CAUD</name>
<dbReference type="Proteomes" id="UP001218881">
    <property type="component" value="Segment"/>
</dbReference>